<keyword evidence="2" id="KW-1185">Reference proteome</keyword>
<evidence type="ECO:0000313" key="1">
    <source>
        <dbReference type="EMBL" id="SHH97297.1"/>
    </source>
</evidence>
<name>A0A1M5XBQ0_9BACT</name>
<sequence>MQVFVLVANVGHERVLGCFLHTWTFRAREAVAPVLRSLFMALKKYDEIDTPHSEDT</sequence>
<dbReference type="AlphaFoldDB" id="A0A1M5XBQ0"/>
<protein>
    <submittedName>
        <fullName evidence="1">Uncharacterized protein</fullName>
    </submittedName>
</protein>
<organism evidence="1 2">
    <name type="scientific">Desulfofustis glycolicus DSM 9705</name>
    <dbReference type="NCBI Taxonomy" id="1121409"/>
    <lineage>
        <taxon>Bacteria</taxon>
        <taxon>Pseudomonadati</taxon>
        <taxon>Thermodesulfobacteriota</taxon>
        <taxon>Desulfobulbia</taxon>
        <taxon>Desulfobulbales</taxon>
        <taxon>Desulfocapsaceae</taxon>
        <taxon>Desulfofustis</taxon>
    </lineage>
</organism>
<evidence type="ECO:0000313" key="2">
    <source>
        <dbReference type="Proteomes" id="UP000184139"/>
    </source>
</evidence>
<gene>
    <name evidence="1" type="ORF">SAMN02745124_02934</name>
</gene>
<accession>A0A1M5XBQ0</accession>
<dbReference type="EMBL" id="FQXS01000019">
    <property type="protein sequence ID" value="SHH97297.1"/>
    <property type="molecule type" value="Genomic_DNA"/>
</dbReference>
<reference evidence="1 2" key="1">
    <citation type="submission" date="2016-11" db="EMBL/GenBank/DDBJ databases">
        <authorList>
            <person name="Jaros S."/>
            <person name="Januszkiewicz K."/>
            <person name="Wedrychowicz H."/>
        </authorList>
    </citation>
    <scope>NUCLEOTIDE SEQUENCE [LARGE SCALE GENOMIC DNA]</scope>
    <source>
        <strain evidence="1 2">DSM 9705</strain>
    </source>
</reference>
<proteinExistence type="predicted"/>
<dbReference type="Proteomes" id="UP000184139">
    <property type="component" value="Unassembled WGS sequence"/>
</dbReference>